<name>A0AAP4C0B9_9CORY</name>
<evidence type="ECO:0000313" key="5">
    <source>
        <dbReference type="Proteomes" id="UP001230317"/>
    </source>
</evidence>
<evidence type="ECO:0000256" key="3">
    <source>
        <dbReference type="SAM" id="SignalP"/>
    </source>
</evidence>
<dbReference type="Proteomes" id="UP001230317">
    <property type="component" value="Unassembled WGS sequence"/>
</dbReference>
<feature type="region of interest" description="Disordered" evidence="1">
    <location>
        <begin position="34"/>
        <end position="57"/>
    </location>
</feature>
<comment type="caution">
    <text evidence="4">The sequence shown here is derived from an EMBL/GenBank/DDBJ whole genome shotgun (WGS) entry which is preliminary data.</text>
</comment>
<keyword evidence="2" id="KW-0472">Membrane</keyword>
<feature type="transmembrane region" description="Helical" evidence="2">
    <location>
        <begin position="407"/>
        <end position="428"/>
    </location>
</feature>
<sequence length="450" mass="46129">MKLNKRVLASAALSASLVGTAVSPVAWASDEHVNGTQEFGNGSNADSGLNVNDADNLQPNYEVSEDQTSQLGAEELTPVAMELPEKDNNPVPAQEESQQLLPSGAVSDVRADDIPSGSDSKVVASDEQQSGAPLRVNEVKEGDEKITGSVFLLPGQEKTILAFLPTGRSLTTDLKLEEKSGDGEQNSKGKVVTFEFDVSKELPLKAGAEIVVSTIKDSLGSVAKKDTPVKVIVMSAAKGNESRPEQSPDSGSGQVPGNGAEGDSVKPPASGENGGESQEKPQGPSDDAGEESENPKAPGKGADEDSVMPPASGNDGGENQEQPQAPGNGAGKESEKPKGPGKGTGEDSVKPPASDKDGGENQKKPQGPGNGAGKESEKPKAPGNGAGEKPGKSQIPGNGGEKGGSNFGAAFGVIAGVVAFVAGVVKFFNQFSGIARFLQPLRNFFSLFKF</sequence>
<accession>A0AAP4C0B9</accession>
<evidence type="ECO:0008006" key="6">
    <source>
        <dbReference type="Google" id="ProtNLM"/>
    </source>
</evidence>
<evidence type="ECO:0000256" key="2">
    <source>
        <dbReference type="SAM" id="Phobius"/>
    </source>
</evidence>
<keyword evidence="3" id="KW-0732">Signal</keyword>
<protein>
    <recommendedName>
        <fullName evidence="6">Cell surface protein</fullName>
    </recommendedName>
</protein>
<feature type="region of interest" description="Disordered" evidence="1">
    <location>
        <begin position="84"/>
        <end position="131"/>
    </location>
</feature>
<dbReference type="RefSeq" id="WP_284642590.1">
    <property type="nucleotide sequence ID" value="NZ_JASNVU010000014.1"/>
</dbReference>
<reference evidence="4" key="1">
    <citation type="submission" date="2023-05" db="EMBL/GenBank/DDBJ databases">
        <title>Metabolic capabilities are highly conserved among human nasal-associated Corynebacterium species in pangenomic analyses.</title>
        <authorList>
            <person name="Tran T.H."/>
            <person name="Roberts A.Q."/>
            <person name="Escapa I.F."/>
            <person name="Gao W."/>
            <person name="Conlan S."/>
            <person name="Kong H."/>
            <person name="Segre J.A."/>
            <person name="Kelly M.S."/>
            <person name="Lemon K.P."/>
        </authorList>
    </citation>
    <scope>NUCLEOTIDE SEQUENCE</scope>
    <source>
        <strain evidence="4">KPL2618</strain>
    </source>
</reference>
<feature type="compositionally biased region" description="Basic and acidic residues" evidence="1">
    <location>
        <begin position="332"/>
        <end position="363"/>
    </location>
</feature>
<feature type="region of interest" description="Disordered" evidence="1">
    <location>
        <begin position="237"/>
        <end position="402"/>
    </location>
</feature>
<feature type="signal peptide" evidence="3">
    <location>
        <begin position="1"/>
        <end position="28"/>
    </location>
</feature>
<proteinExistence type="predicted"/>
<keyword evidence="2" id="KW-1133">Transmembrane helix</keyword>
<gene>
    <name evidence="4" type="ORF">QPX58_10105</name>
</gene>
<evidence type="ECO:0000256" key="1">
    <source>
        <dbReference type="SAM" id="MobiDB-lite"/>
    </source>
</evidence>
<keyword evidence="2" id="KW-0812">Transmembrane</keyword>
<evidence type="ECO:0000313" key="4">
    <source>
        <dbReference type="EMBL" id="MDK4335757.1"/>
    </source>
</evidence>
<organism evidence="4 5">
    <name type="scientific">Corynebacterium accolens</name>
    <dbReference type="NCBI Taxonomy" id="38284"/>
    <lineage>
        <taxon>Bacteria</taxon>
        <taxon>Bacillati</taxon>
        <taxon>Actinomycetota</taxon>
        <taxon>Actinomycetes</taxon>
        <taxon>Mycobacteriales</taxon>
        <taxon>Corynebacteriaceae</taxon>
        <taxon>Corynebacterium</taxon>
    </lineage>
</organism>
<feature type="chain" id="PRO_5042897893" description="Cell surface protein" evidence="3">
    <location>
        <begin position="29"/>
        <end position="450"/>
    </location>
</feature>
<dbReference type="EMBL" id="JASNVU010000014">
    <property type="protein sequence ID" value="MDK4335757.1"/>
    <property type="molecule type" value="Genomic_DNA"/>
</dbReference>
<dbReference type="AlphaFoldDB" id="A0AAP4C0B9"/>